<dbReference type="AlphaFoldDB" id="A0A5B8LEC7"/>
<feature type="transmembrane region" description="Helical" evidence="1">
    <location>
        <begin position="40"/>
        <end position="61"/>
    </location>
</feature>
<evidence type="ECO:0000313" key="3">
    <source>
        <dbReference type="EMBL" id="QDZ06032.1"/>
    </source>
</evidence>
<proteinExistence type="evidence at transcript level"/>
<organism evidence="3">
    <name type="scientific">Pinus taeda</name>
    <name type="common">Loblolly pine</name>
    <dbReference type="NCBI Taxonomy" id="3352"/>
    <lineage>
        <taxon>Eukaryota</taxon>
        <taxon>Viridiplantae</taxon>
        <taxon>Streptophyta</taxon>
        <taxon>Embryophyta</taxon>
        <taxon>Tracheophyta</taxon>
        <taxon>Spermatophyta</taxon>
        <taxon>Pinopsida</taxon>
        <taxon>Pinidae</taxon>
        <taxon>Conifers I</taxon>
        <taxon>Pinales</taxon>
        <taxon>Pinaceae</taxon>
        <taxon>Pinus</taxon>
        <taxon>Pinus subgen. Pinus</taxon>
    </lineage>
</organism>
<name>A0A5B8LEC7_PINTA</name>
<keyword evidence="1" id="KW-1133">Transmembrane helix</keyword>
<feature type="chain" id="PRO_5022659343" evidence="2">
    <location>
        <begin position="25"/>
        <end position="64"/>
    </location>
</feature>
<feature type="signal peptide" evidence="2">
    <location>
        <begin position="1"/>
        <end position="24"/>
    </location>
</feature>
<evidence type="ECO:0000256" key="1">
    <source>
        <dbReference type="SAM" id="Phobius"/>
    </source>
</evidence>
<accession>A0A5B8LEC7</accession>
<evidence type="ECO:0000256" key="2">
    <source>
        <dbReference type="SAM" id="SignalP"/>
    </source>
</evidence>
<dbReference type="EMBL" id="MK388877">
    <property type="protein sequence ID" value="QDZ06032.1"/>
    <property type="molecule type" value="mRNA"/>
</dbReference>
<keyword evidence="1" id="KW-0812">Transmembrane</keyword>
<keyword evidence="1" id="KW-0472">Membrane</keyword>
<keyword evidence="2" id="KW-0732">Signal</keyword>
<sequence length="64" mass="6420">MAGAINYISVALLVAAMIIVGAEAAEMAAPSPSPMEAGAASITFTPSLFAALVASLIVFFASRF</sequence>
<reference evidence="3" key="1">
    <citation type="submission" date="2019-01" db="EMBL/GenBank/DDBJ databases">
        <title>Genes encoding secretory proteins associated with pine pollen germination: Predicted functions, subcellular localizations and expression patterns.</title>
        <authorList>
            <person name="Fernando D.D."/>
            <person name="Salazar A.M."/>
        </authorList>
    </citation>
    <scope>NUCLEOTIDE SEQUENCE</scope>
    <source>
        <tissue evidence="3">Germinated pollen</tissue>
    </source>
</reference>
<protein>
    <submittedName>
        <fullName evidence="3">Uncharacterized protein</fullName>
    </submittedName>
</protein>